<reference evidence="3" key="1">
    <citation type="journal article" date="2019" name="Int. J. Syst. Evol. Microbiol.">
        <title>The Global Catalogue of Microorganisms (GCM) 10K type strain sequencing project: providing services to taxonomists for standard genome sequencing and annotation.</title>
        <authorList>
            <consortium name="The Broad Institute Genomics Platform"/>
            <consortium name="The Broad Institute Genome Sequencing Center for Infectious Disease"/>
            <person name="Wu L."/>
            <person name="Ma J."/>
        </authorList>
    </citation>
    <scope>NUCLEOTIDE SEQUENCE [LARGE SCALE GENOMIC DNA]</scope>
    <source>
        <strain evidence="3">CGMCC 1.15439</strain>
    </source>
</reference>
<evidence type="ECO:0000313" key="3">
    <source>
        <dbReference type="Proteomes" id="UP000620046"/>
    </source>
</evidence>
<feature type="domain" description="Immunity MXAN-0049 protein" evidence="1">
    <location>
        <begin position="33"/>
        <end position="124"/>
    </location>
</feature>
<accession>A0ABQ1G542</accession>
<dbReference type="RefSeq" id="WP_188794919.1">
    <property type="nucleotide sequence ID" value="NZ_BMJA01000002.1"/>
</dbReference>
<dbReference type="Pfam" id="PF07791">
    <property type="entry name" value="Imm11"/>
    <property type="match status" value="1"/>
</dbReference>
<dbReference type="Proteomes" id="UP000620046">
    <property type="component" value="Unassembled WGS sequence"/>
</dbReference>
<sequence>MTVWELRYTSVNDYAMVVSLDDHDSLAGRFRIDGTPKNWMDRPLVGFADSTRRKNRRPPADVSAMVPGVLILSERAKEVLGPFLSKFGQLLELDCEGTGEIRYFYNVTNIAPCVDVEHSQKTQLGDVKMELFNETQIPKEAAVFKDPSTLKVRIYINDAGRAIIDPLIASAKLTGIECGPLAPLRG</sequence>
<comment type="caution">
    <text evidence="2">The sequence shown here is derived from an EMBL/GenBank/DDBJ whole genome shotgun (WGS) entry which is preliminary data.</text>
</comment>
<organism evidence="2 3">
    <name type="scientific">Dyella nitratireducens</name>
    <dbReference type="NCBI Taxonomy" id="1849580"/>
    <lineage>
        <taxon>Bacteria</taxon>
        <taxon>Pseudomonadati</taxon>
        <taxon>Pseudomonadota</taxon>
        <taxon>Gammaproteobacteria</taxon>
        <taxon>Lysobacterales</taxon>
        <taxon>Rhodanobacteraceae</taxon>
        <taxon>Dyella</taxon>
    </lineage>
</organism>
<dbReference type="InterPro" id="IPR012433">
    <property type="entry name" value="Imm11"/>
</dbReference>
<evidence type="ECO:0000259" key="1">
    <source>
        <dbReference type="Pfam" id="PF07791"/>
    </source>
</evidence>
<name>A0ABQ1G542_9GAMM</name>
<protein>
    <recommendedName>
        <fullName evidence="1">Immunity MXAN-0049 protein domain-containing protein</fullName>
    </recommendedName>
</protein>
<evidence type="ECO:0000313" key="2">
    <source>
        <dbReference type="EMBL" id="GGA37350.1"/>
    </source>
</evidence>
<gene>
    <name evidence="2" type="ORF">GCM10010981_28110</name>
</gene>
<proteinExistence type="predicted"/>
<dbReference type="EMBL" id="BMJA01000002">
    <property type="protein sequence ID" value="GGA37350.1"/>
    <property type="molecule type" value="Genomic_DNA"/>
</dbReference>
<keyword evidence="3" id="KW-1185">Reference proteome</keyword>